<dbReference type="InterPro" id="IPR000073">
    <property type="entry name" value="AB_hydrolase_1"/>
</dbReference>
<proteinExistence type="predicted"/>
<dbReference type="GO" id="GO:0016787">
    <property type="term" value="F:hydrolase activity"/>
    <property type="evidence" value="ECO:0007669"/>
    <property type="project" value="UniProtKB-KW"/>
</dbReference>
<evidence type="ECO:0000313" key="2">
    <source>
        <dbReference type="EMBL" id="CEQ02943.1"/>
    </source>
</evidence>
<dbReference type="Pfam" id="PF12697">
    <property type="entry name" value="Abhydrolase_6"/>
    <property type="match status" value="1"/>
</dbReference>
<keyword evidence="2" id="KW-0378">Hydrolase</keyword>
<name>A0A0C7R118_PARSO</name>
<dbReference type="AlphaFoldDB" id="A0A0C7R118"/>
<protein>
    <submittedName>
        <fullName evidence="2">Alpha/beta fold family hydrolase</fullName>
    </submittedName>
</protein>
<gene>
    <name evidence="2" type="ORF">R28058_06761</name>
</gene>
<sequence>MQRILIHGLGQNSSSFNETTSYMIGQDNIVCPELSSFIKGENVGYSNLYKAFSDYCNSISEPLDLCGLSLGAVLALNYAIDNPKKVNSLVLIAAQYEMPKTLLKLQNIVFKFIPEKSFKSMGMRKTDFIKLTNSMMDLNFNEGLKNISCPVLLICGEKDKPNKKATKNLAESIPKAEMKFIKNAKHEVNNDAPEKLADILNDFYYGNQIIKV</sequence>
<feature type="domain" description="AB hydrolase-1" evidence="1">
    <location>
        <begin position="4"/>
        <end position="198"/>
    </location>
</feature>
<reference evidence="2 3" key="1">
    <citation type="submission" date="2015-01" db="EMBL/GenBank/DDBJ databases">
        <authorList>
            <person name="Aslett A.Martin."/>
            <person name="De Silva Nishadi"/>
        </authorList>
    </citation>
    <scope>NUCLEOTIDE SEQUENCE [LARGE SCALE GENOMIC DNA]</scope>
    <source>
        <strain evidence="2 3">R28058</strain>
    </source>
</reference>
<accession>A0A0C7R118</accession>
<dbReference type="EMBL" id="CEKZ01000003">
    <property type="protein sequence ID" value="CEQ02943.1"/>
    <property type="molecule type" value="Genomic_DNA"/>
</dbReference>
<dbReference type="PANTHER" id="PTHR43798">
    <property type="entry name" value="MONOACYLGLYCEROL LIPASE"/>
    <property type="match status" value="1"/>
</dbReference>
<dbReference type="Proteomes" id="UP000049127">
    <property type="component" value="Unassembled WGS sequence"/>
</dbReference>
<dbReference type="RefSeq" id="WP_055341483.1">
    <property type="nucleotide sequence ID" value="NZ_CEKZ01000003.1"/>
</dbReference>
<dbReference type="Gene3D" id="3.40.50.1820">
    <property type="entry name" value="alpha/beta hydrolase"/>
    <property type="match status" value="1"/>
</dbReference>
<organism evidence="2 3">
    <name type="scientific">Paraclostridium sordellii</name>
    <name type="common">Clostridium sordellii</name>
    <dbReference type="NCBI Taxonomy" id="1505"/>
    <lineage>
        <taxon>Bacteria</taxon>
        <taxon>Bacillati</taxon>
        <taxon>Bacillota</taxon>
        <taxon>Clostridia</taxon>
        <taxon>Peptostreptococcales</taxon>
        <taxon>Peptostreptococcaceae</taxon>
        <taxon>Paraclostridium</taxon>
    </lineage>
</organism>
<dbReference type="InterPro" id="IPR029058">
    <property type="entry name" value="AB_hydrolase_fold"/>
</dbReference>
<dbReference type="OrthoDB" id="9775557at2"/>
<evidence type="ECO:0000259" key="1">
    <source>
        <dbReference type="Pfam" id="PF12697"/>
    </source>
</evidence>
<dbReference type="InterPro" id="IPR050266">
    <property type="entry name" value="AB_hydrolase_sf"/>
</dbReference>
<evidence type="ECO:0000313" key="3">
    <source>
        <dbReference type="Proteomes" id="UP000049127"/>
    </source>
</evidence>
<dbReference type="SUPFAM" id="SSF53474">
    <property type="entry name" value="alpha/beta-Hydrolases"/>
    <property type="match status" value="1"/>
</dbReference>